<dbReference type="InterPro" id="IPR003593">
    <property type="entry name" value="AAA+_ATPase"/>
</dbReference>
<dbReference type="PROSITE" id="PS50151">
    <property type="entry name" value="UVR"/>
    <property type="match status" value="1"/>
</dbReference>
<organism evidence="15 16">
    <name type="scientific">Micromonospora arida</name>
    <dbReference type="NCBI Taxonomy" id="2203715"/>
    <lineage>
        <taxon>Bacteria</taxon>
        <taxon>Bacillati</taxon>
        <taxon>Actinomycetota</taxon>
        <taxon>Actinomycetes</taxon>
        <taxon>Micromonosporales</taxon>
        <taxon>Micromonosporaceae</taxon>
        <taxon>Micromonospora</taxon>
    </lineage>
</organism>
<evidence type="ECO:0000256" key="5">
    <source>
        <dbReference type="ARBA" id="ARBA00023016"/>
    </source>
</evidence>
<dbReference type="RefSeq" id="WP_124854655.1">
    <property type="nucleotide sequence ID" value="NZ_JBEXWX010000025.1"/>
</dbReference>
<dbReference type="GO" id="GO:0005737">
    <property type="term" value="C:cytoplasm"/>
    <property type="evidence" value="ECO:0007669"/>
    <property type="project" value="TreeGrafter"/>
</dbReference>
<keyword evidence="16" id="KW-1185">Reference proteome</keyword>
<dbReference type="GO" id="GO:0016887">
    <property type="term" value="F:ATP hydrolysis activity"/>
    <property type="evidence" value="ECO:0007669"/>
    <property type="project" value="InterPro"/>
</dbReference>
<evidence type="ECO:0000256" key="2">
    <source>
        <dbReference type="ARBA" id="ARBA00022737"/>
    </source>
</evidence>
<feature type="domain" description="Clp R" evidence="14">
    <location>
        <begin position="35"/>
        <end position="180"/>
    </location>
</feature>
<dbReference type="EMBL" id="QGSY01000137">
    <property type="protein sequence ID" value="RQX11334.1"/>
    <property type="molecule type" value="Genomic_DNA"/>
</dbReference>
<dbReference type="InterPro" id="IPR041546">
    <property type="entry name" value="ClpA/ClpB_AAA_lid"/>
</dbReference>
<evidence type="ECO:0000256" key="6">
    <source>
        <dbReference type="ARBA" id="ARBA00023054"/>
    </source>
</evidence>
<name>A0A3N9XDV1_9ACTN</name>
<dbReference type="GO" id="GO:0034605">
    <property type="term" value="P:cellular response to heat"/>
    <property type="evidence" value="ECO:0007669"/>
    <property type="project" value="TreeGrafter"/>
</dbReference>
<comment type="similarity">
    <text evidence="1 10">Belongs to the ClpA/ClpB family.</text>
</comment>
<dbReference type="InterPro" id="IPR003959">
    <property type="entry name" value="ATPase_AAA_core"/>
</dbReference>
<sequence>MMGPGDIGSDPWDEFLARYFGRGEGGRRPPHRVDITRLMTADAREMLADAARRAAQRQSSDLDTDHLLWAALQREPLRDLVRRAGADADTLLNALGGKGDGAPRGEVPPNLSLTPAAKRALLDAHQLSRAMGANYIGPEHILMALPLNPESPAGRMLAAGRIQPESLQAANAERGPMTGPKPDRGTPTLDQYGQDLTDLARNDQIDPVIGRADEIEQAVEILSRRTKNNPVLIGEAGVGKTAIVEGLAERICDGDVPQTLLGKRVVQLDLAGLVAGTRYRGDFEERLKKVIDEIRAHRDELIIFMDEIHTLVGAGGAGSEGGMDASNMLKPALARGELRVIGATTLDEYRKSIEKDAALARRFQPVLVPEPSVDDTIAILRGLRDRYEAHHQVRFTDEALVSAAELSDRYVTDRFLPDKAIDLIDQAGARVRLRTRTPASDVRELEQELDEVRRDKEQAVTDEQYERASALRDRISELEEAIRRANGEDGSSSSQVPEVGPKEIAEVVSRATGIPVSQLTEEERDRLLRLEGHLHQKVVGQDDAVTAVAEAVRRSRAGLADPERPMGSFLFLGPTGVGKTELARALAEALFGEADRMVRVDMSEFQERHTVSRLVGAPPGYVGYEEAGQLTEAVRRRPYAVVLLDEIEKAHPDVFNILLQVLDDGRLTDSQGRTVNFKNTVLIMTSNLGSELITGAQRSVGFGTGDVGSEQESNELRERLMRRLQENFRPEFLNRIDEVIIFRRLEAEQLRDITALLLEETRRRMHAQDLQVEFTTAGIDWLAEHGYQPEFGARPLRRVIQREVDNHLSRMLLESAISPGQKVTVDVRDGALTFDVTAGERGYTAATTTHPR</sequence>
<comment type="subunit">
    <text evidence="8">Homohexamer. The oligomerization is ATP-dependent.</text>
</comment>
<dbReference type="InterPro" id="IPR018368">
    <property type="entry name" value="ClpA/B_CS1"/>
</dbReference>
<dbReference type="SUPFAM" id="SSF52540">
    <property type="entry name" value="P-loop containing nucleoside triphosphate hydrolases"/>
    <property type="match status" value="2"/>
</dbReference>
<keyword evidence="3 10" id="KW-0547">Nucleotide-binding</keyword>
<feature type="region of interest" description="Disordered" evidence="12">
    <location>
        <begin position="172"/>
        <end position="192"/>
    </location>
</feature>
<evidence type="ECO:0000313" key="15">
    <source>
        <dbReference type="EMBL" id="RQX11334.1"/>
    </source>
</evidence>
<dbReference type="CDD" id="cd19499">
    <property type="entry name" value="RecA-like_ClpB_Hsp104-like"/>
    <property type="match status" value="1"/>
</dbReference>
<dbReference type="PANTHER" id="PTHR11638">
    <property type="entry name" value="ATP-DEPENDENT CLP PROTEASE"/>
    <property type="match status" value="1"/>
</dbReference>
<dbReference type="Gene3D" id="1.10.8.60">
    <property type="match status" value="2"/>
</dbReference>
<evidence type="ECO:0000256" key="7">
    <source>
        <dbReference type="ARBA" id="ARBA00023186"/>
    </source>
</evidence>
<dbReference type="PROSITE" id="PS00871">
    <property type="entry name" value="CLPAB_2"/>
    <property type="match status" value="1"/>
</dbReference>
<dbReference type="FunFam" id="3.40.50.300:FF:000010">
    <property type="entry name" value="Chaperone clpB 1, putative"/>
    <property type="match status" value="1"/>
</dbReference>
<dbReference type="Pfam" id="PF00004">
    <property type="entry name" value="AAA"/>
    <property type="match status" value="1"/>
</dbReference>
<dbReference type="InterPro" id="IPR036628">
    <property type="entry name" value="Clp_N_dom_sf"/>
</dbReference>
<dbReference type="Pfam" id="PF10431">
    <property type="entry name" value="ClpB_D2-small"/>
    <property type="match status" value="1"/>
</dbReference>
<evidence type="ECO:0000256" key="11">
    <source>
        <dbReference type="SAM" id="Coils"/>
    </source>
</evidence>
<dbReference type="Pfam" id="PF02861">
    <property type="entry name" value="Clp_N"/>
    <property type="match status" value="1"/>
</dbReference>
<dbReference type="Pfam" id="PF17871">
    <property type="entry name" value="AAA_lid_9"/>
    <property type="match status" value="1"/>
</dbReference>
<reference evidence="15 16" key="1">
    <citation type="submission" date="2018-05" db="EMBL/GenBank/DDBJ databases">
        <title>Micromonospora from Atacama Desert.</title>
        <authorList>
            <person name="Carro L."/>
            <person name="Goodfellow M."/>
            <person name="Klenk H.-P."/>
        </authorList>
    </citation>
    <scope>NUCLEOTIDE SEQUENCE [LARGE SCALE GENOMIC DNA]</scope>
    <source>
        <strain evidence="15 16">LB32</strain>
    </source>
</reference>
<evidence type="ECO:0000259" key="13">
    <source>
        <dbReference type="PROSITE" id="PS50151"/>
    </source>
</evidence>
<dbReference type="AlphaFoldDB" id="A0A3N9XDV1"/>
<dbReference type="SMART" id="SM00382">
    <property type="entry name" value="AAA"/>
    <property type="match status" value="2"/>
</dbReference>
<dbReference type="CDD" id="cd00009">
    <property type="entry name" value="AAA"/>
    <property type="match status" value="1"/>
</dbReference>
<protein>
    <submittedName>
        <fullName evidence="15">AAA family ATPase</fullName>
    </submittedName>
</protein>
<evidence type="ECO:0000256" key="10">
    <source>
        <dbReference type="RuleBase" id="RU004432"/>
    </source>
</evidence>
<dbReference type="Pfam" id="PF07724">
    <property type="entry name" value="AAA_2"/>
    <property type="match status" value="1"/>
</dbReference>
<dbReference type="GO" id="GO:0005524">
    <property type="term" value="F:ATP binding"/>
    <property type="evidence" value="ECO:0007669"/>
    <property type="project" value="UniProtKB-KW"/>
</dbReference>
<dbReference type="FunFam" id="3.40.50.300:FF:000025">
    <property type="entry name" value="ATP-dependent Clp protease subunit"/>
    <property type="match status" value="1"/>
</dbReference>
<evidence type="ECO:0000256" key="12">
    <source>
        <dbReference type="SAM" id="MobiDB-lite"/>
    </source>
</evidence>
<evidence type="ECO:0000256" key="8">
    <source>
        <dbReference type="ARBA" id="ARBA00026057"/>
    </source>
</evidence>
<dbReference type="SMART" id="SM01086">
    <property type="entry name" value="ClpB_D2-small"/>
    <property type="match status" value="1"/>
</dbReference>
<dbReference type="PROSITE" id="PS00870">
    <property type="entry name" value="CLPAB_1"/>
    <property type="match status" value="1"/>
</dbReference>
<feature type="domain" description="UVR" evidence="13">
    <location>
        <begin position="446"/>
        <end position="481"/>
    </location>
</feature>
<evidence type="ECO:0000256" key="9">
    <source>
        <dbReference type="PROSITE-ProRule" id="PRU01251"/>
    </source>
</evidence>
<gene>
    <name evidence="15" type="ORF">DLJ58_08510</name>
</gene>
<proteinExistence type="inferred from homology"/>
<dbReference type="Proteomes" id="UP000266889">
    <property type="component" value="Unassembled WGS sequence"/>
</dbReference>
<dbReference type="InterPro" id="IPR004176">
    <property type="entry name" value="Clp_R_N"/>
</dbReference>
<keyword evidence="2 9" id="KW-0677">Repeat</keyword>
<comment type="caution">
    <text evidence="15">The sequence shown here is derived from an EMBL/GenBank/DDBJ whole genome shotgun (WGS) entry which is preliminary data.</text>
</comment>
<accession>A0A3N9XDV1</accession>
<dbReference type="Gene3D" id="4.10.860.10">
    <property type="entry name" value="UVR domain"/>
    <property type="match status" value="1"/>
</dbReference>
<evidence type="ECO:0000256" key="3">
    <source>
        <dbReference type="ARBA" id="ARBA00022741"/>
    </source>
</evidence>
<dbReference type="InterPro" id="IPR001943">
    <property type="entry name" value="UVR_dom"/>
</dbReference>
<dbReference type="PRINTS" id="PR00300">
    <property type="entry name" value="CLPPROTEASEA"/>
</dbReference>
<evidence type="ECO:0000313" key="16">
    <source>
        <dbReference type="Proteomes" id="UP000266889"/>
    </source>
</evidence>
<keyword evidence="4 10" id="KW-0067">ATP-binding</keyword>
<evidence type="ECO:0000259" key="14">
    <source>
        <dbReference type="PROSITE" id="PS51903"/>
    </source>
</evidence>
<keyword evidence="6 11" id="KW-0175">Coiled coil</keyword>
<dbReference type="PANTHER" id="PTHR11638:SF18">
    <property type="entry name" value="HEAT SHOCK PROTEIN 104"/>
    <property type="match status" value="1"/>
</dbReference>
<dbReference type="PROSITE" id="PS51903">
    <property type="entry name" value="CLP_R"/>
    <property type="match status" value="1"/>
</dbReference>
<evidence type="ECO:0000256" key="4">
    <source>
        <dbReference type="ARBA" id="ARBA00022840"/>
    </source>
</evidence>
<keyword evidence="7 10" id="KW-0143">Chaperone</keyword>
<dbReference type="SUPFAM" id="SSF81923">
    <property type="entry name" value="Double Clp-N motif"/>
    <property type="match status" value="1"/>
</dbReference>
<dbReference type="InterPro" id="IPR001270">
    <property type="entry name" value="ClpA/B"/>
</dbReference>
<keyword evidence="5" id="KW-0346">Stress response</keyword>
<dbReference type="InterPro" id="IPR027417">
    <property type="entry name" value="P-loop_NTPase"/>
</dbReference>
<dbReference type="Gene3D" id="1.10.1780.10">
    <property type="entry name" value="Clp, N-terminal domain"/>
    <property type="match status" value="1"/>
</dbReference>
<dbReference type="OrthoDB" id="9803641at2"/>
<dbReference type="Gene3D" id="3.40.50.300">
    <property type="entry name" value="P-loop containing nucleotide triphosphate hydrolases"/>
    <property type="match status" value="2"/>
</dbReference>
<dbReference type="InterPro" id="IPR050130">
    <property type="entry name" value="ClpA_ClpB"/>
</dbReference>
<feature type="coiled-coil region" evidence="11">
    <location>
        <begin position="442"/>
        <end position="488"/>
    </location>
</feature>
<evidence type="ECO:0000256" key="1">
    <source>
        <dbReference type="ARBA" id="ARBA00008675"/>
    </source>
</evidence>
<dbReference type="InterPro" id="IPR019489">
    <property type="entry name" value="Clp_ATPase_C"/>
</dbReference>
<dbReference type="InterPro" id="IPR028299">
    <property type="entry name" value="ClpA/B_CS2"/>
</dbReference>